<sequence length="347" mass="40479">MERRGQMKRRELEKLGWTTRGLSYLEKRLQSCEDEARRQDCYRSVFVFASPLFQEMWQRELQGLTEGRAQALLRGIMHLCLMPRDLSGTCEETAFLLKRFWPACPPHSPFWSSFSRVVQVAFAQDSLASKAGDQLLKRQIHQFRYLLSAYQTQWIREHYAKTGQTDEEALQAYLQETKGIKIDAYAAARLHNKVYVDQDGQLAFPSRAQAQLNFKILLNFHTEYILDQGGQFLNEVDPNQISENGIVNGASFNYGLARGRTHKDLDIDPVKPWDPPFRKKVLYQQGVRYLAPKNDRSIEGYWSRKGTFAQGGKSYKQQVAKRVRRFLRGIPRLRWRVLFQNGLHRIL</sequence>
<dbReference type="EMBL" id="AEQR01000002">
    <property type="protein sequence ID" value="EFW00299.1"/>
    <property type="molecule type" value="Genomic_DNA"/>
</dbReference>
<evidence type="ECO:0000313" key="2">
    <source>
        <dbReference type="Proteomes" id="UP000002814"/>
    </source>
</evidence>
<reference evidence="1 2" key="1">
    <citation type="submission" date="2010-12" db="EMBL/GenBank/DDBJ databases">
        <authorList>
            <person name="Muzny D."/>
            <person name="Qin X."/>
            <person name="Deng J."/>
            <person name="Jiang H."/>
            <person name="Liu Y."/>
            <person name="Qu J."/>
            <person name="Song X.-Z."/>
            <person name="Zhang L."/>
            <person name="Thornton R."/>
            <person name="Coyle M."/>
            <person name="Francisco L."/>
            <person name="Jackson L."/>
            <person name="Javaid M."/>
            <person name="Korchina V."/>
            <person name="Kovar C."/>
            <person name="Mata R."/>
            <person name="Mathew T."/>
            <person name="Ngo R."/>
            <person name="Nguyen L."/>
            <person name="Nguyen N."/>
            <person name="Okwuonu G."/>
            <person name="Ongeri F."/>
            <person name="Pham C."/>
            <person name="Simmons D."/>
            <person name="Wilczek-Boney K."/>
            <person name="Hale W."/>
            <person name="Jakkamsetti A."/>
            <person name="Pham P."/>
            <person name="Ruth R."/>
            <person name="San Lucas F."/>
            <person name="Warren J."/>
            <person name="Zhang J."/>
            <person name="Zhao Z."/>
            <person name="Zhou C."/>
            <person name="Zhu D."/>
            <person name="Lee S."/>
            <person name="Bess C."/>
            <person name="Blankenburg K."/>
            <person name="Forbes L."/>
            <person name="Fu Q."/>
            <person name="Gubbala S."/>
            <person name="Hirani K."/>
            <person name="Jayaseelan J.C."/>
            <person name="Lara F."/>
            <person name="Munidasa M."/>
            <person name="Palculict T."/>
            <person name="Patil S."/>
            <person name="Pu L.-L."/>
            <person name="Saada N."/>
            <person name="Tang L."/>
            <person name="Weissenberger G."/>
            <person name="Zhu Y."/>
            <person name="Hemphill L."/>
            <person name="Shang Y."/>
            <person name="Youmans B."/>
            <person name="Ayvaz T."/>
            <person name="Ross M."/>
            <person name="Santibanez J."/>
            <person name="Aqrawi P."/>
            <person name="Gross S."/>
            <person name="Joshi V."/>
            <person name="Fowler G."/>
            <person name="Nazareth L."/>
            <person name="Reid J."/>
            <person name="Worley K."/>
            <person name="Petrosino J."/>
            <person name="Highlander S."/>
            <person name="Gibbs R."/>
        </authorList>
    </citation>
    <scope>NUCLEOTIDE SEQUENCE [LARGE SCALE GENOMIC DNA]</scope>
    <source>
        <strain evidence="1 2">ATCC 700641</strain>
    </source>
</reference>
<dbReference type="AlphaFoldDB" id="E7S7Z5"/>
<proteinExistence type="predicted"/>
<evidence type="ECO:0008006" key="3">
    <source>
        <dbReference type="Google" id="ProtNLM"/>
    </source>
</evidence>
<name>E7S7Z5_9STRE</name>
<dbReference type="InterPro" id="IPR021462">
    <property type="entry name" value="DUF3114"/>
</dbReference>
<dbReference type="Pfam" id="PF11311">
    <property type="entry name" value="DUF3114"/>
    <property type="match status" value="1"/>
</dbReference>
<accession>E7S7Z5</accession>
<gene>
    <name evidence="1" type="ORF">HMPREF9421_0128</name>
</gene>
<keyword evidence="2" id="KW-1185">Reference proteome</keyword>
<protein>
    <recommendedName>
        <fullName evidence="3">DUF3114 domain-containing protein</fullName>
    </recommendedName>
</protein>
<evidence type="ECO:0000313" key="1">
    <source>
        <dbReference type="EMBL" id="EFW00299.1"/>
    </source>
</evidence>
<dbReference type="Proteomes" id="UP000002814">
    <property type="component" value="Unassembled WGS sequence"/>
</dbReference>
<organism evidence="1 2">
    <name type="scientific">Streptococcus australis ATCC 700641</name>
    <dbReference type="NCBI Taxonomy" id="888833"/>
    <lineage>
        <taxon>Bacteria</taxon>
        <taxon>Bacillati</taxon>
        <taxon>Bacillota</taxon>
        <taxon>Bacilli</taxon>
        <taxon>Lactobacillales</taxon>
        <taxon>Streptococcaceae</taxon>
        <taxon>Streptococcus</taxon>
    </lineage>
</organism>
<dbReference type="eggNOG" id="ENOG503357U">
    <property type="taxonomic scope" value="Bacteria"/>
</dbReference>
<comment type="caution">
    <text evidence="1">The sequence shown here is derived from an EMBL/GenBank/DDBJ whole genome shotgun (WGS) entry which is preliminary data.</text>
</comment>
<dbReference type="HOGENOM" id="CLU_056541_1_0_9"/>